<proteinExistence type="predicted"/>
<organism evidence="3 4">
    <name type="scientific">Pseudomonas cuatrocienegasensis</name>
    <dbReference type="NCBI Taxonomy" id="543360"/>
    <lineage>
        <taxon>Bacteria</taxon>
        <taxon>Pseudomonadati</taxon>
        <taxon>Pseudomonadota</taxon>
        <taxon>Gammaproteobacteria</taxon>
        <taxon>Pseudomonadales</taxon>
        <taxon>Pseudomonadaceae</taxon>
        <taxon>Pseudomonas</taxon>
    </lineage>
</organism>
<feature type="region of interest" description="Disordered" evidence="1">
    <location>
        <begin position="200"/>
        <end position="238"/>
    </location>
</feature>
<sequence length="601" mass="66161">MNSSVMTSYFIIRLGADSESEIKRINAFSAYSSGAFNIDVKCKQVPKVLADGDVAIIWLGTNNNKGGKTPWVQGIRALGRIKGVSGEGGYGATKTVRVSIGVVLPQSVTKMDIVTKQSALYPEIAAMPVLGVNNYSSQVVQRIEASEPGQSLYALFSALESIAPGLQLATLSAYADLEHLFDKSNSQESLVGLRGTLASSDSDDLGKVESIDASNNSLSEEDEDGLEPDESRDPATNIEVPFDPTKIDIIAKPMTISSLEDRLDNDELDLTPDFQRQANVWDTKRKARLIESILLRIPLPSFYFSEDLQGSYAVVDGLQRLCAVFHFKNAALLNSSTGASLTPLRLKGLQYLKDLEGKSYSDLDRKFQRRISELEITANIIRANTPSAVKFNVFARLNQGGMPLNAQEIRNAIFPGEWRNELRRLAESEEFIKATDSKVQTSRQQDMELVLRFIALWQLGEPYRRPGNQTLDEFLNFTVEHTLSRWSADKWKQAGEAFHHAIAATCQVRGKHAFRKSAGAQQRKPINRGLFEAELIAFGALDSKTLPLAIAHKLKIEELLIAALAKNKDLIQSLLYGTGSAESSNARIAALNSIVMEAIYA</sequence>
<dbReference type="Proteomes" id="UP000198512">
    <property type="component" value="Unassembled WGS sequence"/>
</dbReference>
<evidence type="ECO:0000313" key="4">
    <source>
        <dbReference type="Proteomes" id="UP000198512"/>
    </source>
</evidence>
<dbReference type="InterPro" id="IPR004919">
    <property type="entry name" value="GmrSD_N"/>
</dbReference>
<name>A0ABY1BAH6_9PSED</name>
<accession>A0ABY1BAH6</accession>
<evidence type="ECO:0000313" key="3">
    <source>
        <dbReference type="EMBL" id="SEQ38003.1"/>
    </source>
</evidence>
<dbReference type="EMBL" id="FOFP01000005">
    <property type="protein sequence ID" value="SEQ38003.1"/>
    <property type="molecule type" value="Genomic_DNA"/>
</dbReference>
<dbReference type="Pfam" id="PF03235">
    <property type="entry name" value="GmrSD_N"/>
    <property type="match status" value="1"/>
</dbReference>
<feature type="compositionally biased region" description="Acidic residues" evidence="1">
    <location>
        <begin position="219"/>
        <end position="230"/>
    </location>
</feature>
<protein>
    <recommendedName>
        <fullName evidence="2">GmrSD restriction endonucleases N-terminal domain-containing protein</fullName>
    </recommendedName>
</protein>
<reference evidence="3 4" key="1">
    <citation type="submission" date="2016-10" db="EMBL/GenBank/DDBJ databases">
        <authorList>
            <person name="Varghese N."/>
            <person name="Submissions S."/>
        </authorList>
    </citation>
    <scope>NUCLEOTIDE SEQUENCE [LARGE SCALE GENOMIC DNA]</scope>
    <source>
        <strain evidence="3 4">CIP 109853</strain>
    </source>
</reference>
<feature type="domain" description="GmrSD restriction endonucleases N-terminal" evidence="2">
    <location>
        <begin position="263"/>
        <end position="414"/>
    </location>
</feature>
<comment type="caution">
    <text evidence="3">The sequence shown here is derived from an EMBL/GenBank/DDBJ whole genome shotgun (WGS) entry which is preliminary data.</text>
</comment>
<evidence type="ECO:0000256" key="1">
    <source>
        <dbReference type="SAM" id="MobiDB-lite"/>
    </source>
</evidence>
<evidence type="ECO:0000259" key="2">
    <source>
        <dbReference type="Pfam" id="PF03235"/>
    </source>
</evidence>
<keyword evidence="4" id="KW-1185">Reference proteome</keyword>
<gene>
    <name evidence="3" type="ORF">SAMN05216600_105226</name>
</gene>
<dbReference type="PANTHER" id="PTHR39639:SF1">
    <property type="entry name" value="DUF262 DOMAIN-CONTAINING PROTEIN"/>
    <property type="match status" value="1"/>
</dbReference>
<dbReference type="PANTHER" id="PTHR39639">
    <property type="entry name" value="CHROMOSOME 16, WHOLE GENOME SHOTGUN SEQUENCE"/>
    <property type="match status" value="1"/>
</dbReference>